<keyword evidence="1" id="KW-0732">Signal</keyword>
<reference evidence="2 3" key="1">
    <citation type="submission" date="2016-10" db="EMBL/GenBank/DDBJ databases">
        <title>Arsenicibacter rosenii gen. nov., sp. nov., an efficient arsenic-methylating bacterium isolated from an arsenic-contaminated paddy soil.</title>
        <authorList>
            <person name="Huang K."/>
        </authorList>
    </citation>
    <scope>NUCLEOTIDE SEQUENCE [LARGE SCALE GENOMIC DNA]</scope>
    <source>
        <strain evidence="2 3">SM-1</strain>
    </source>
</reference>
<evidence type="ECO:0000313" key="3">
    <source>
        <dbReference type="Proteomes" id="UP000181790"/>
    </source>
</evidence>
<evidence type="ECO:0000256" key="1">
    <source>
        <dbReference type="SAM" id="SignalP"/>
    </source>
</evidence>
<dbReference type="OrthoDB" id="952869at2"/>
<dbReference type="AlphaFoldDB" id="A0A1S2VB10"/>
<evidence type="ECO:0000313" key="2">
    <source>
        <dbReference type="EMBL" id="OIN55937.1"/>
    </source>
</evidence>
<dbReference type="EMBL" id="MORL01000031">
    <property type="protein sequence ID" value="OIN55937.1"/>
    <property type="molecule type" value="Genomic_DNA"/>
</dbReference>
<dbReference type="RefSeq" id="WP_071506399.1">
    <property type="nucleotide sequence ID" value="NZ_MORL01000031.1"/>
</dbReference>
<evidence type="ECO:0008006" key="4">
    <source>
        <dbReference type="Google" id="ProtNLM"/>
    </source>
</evidence>
<feature type="signal peptide" evidence="1">
    <location>
        <begin position="1"/>
        <end position="21"/>
    </location>
</feature>
<dbReference type="SUPFAM" id="SSF56925">
    <property type="entry name" value="OMPA-like"/>
    <property type="match status" value="1"/>
</dbReference>
<proteinExistence type="predicted"/>
<comment type="caution">
    <text evidence="2">The sequence shown here is derived from an EMBL/GenBank/DDBJ whole genome shotgun (WGS) entry which is preliminary data.</text>
</comment>
<protein>
    <recommendedName>
        <fullName evidence="4">Outer membrane protein beta-barrel domain-containing protein</fullName>
    </recommendedName>
</protein>
<gene>
    <name evidence="2" type="ORF">BLX24_27240</name>
</gene>
<dbReference type="InterPro" id="IPR011250">
    <property type="entry name" value="OMP/PagP_B-barrel"/>
</dbReference>
<sequence length="211" mass="23278">MKTFISCAIAFLTLVSFMNVAAQERRVAVRPFGYPKGSWMIGVQGTRTPDQLLGNNTAVHLRGGYFVADQLLLGINTTWRMLAADPIRLYSYVAGPQLRFQLTQTRISPYILASWQFGFKQDNGEQKVTITTYNPSTTPPSSSTSVLTYRALGGTKAIHSPTLGAGVTIGITPALRADLALTWQKEFYYGMKTFNGAPLQPQIGVNYVFLR</sequence>
<accession>A0A1S2VB10</accession>
<feature type="chain" id="PRO_5010178627" description="Outer membrane protein beta-barrel domain-containing protein" evidence="1">
    <location>
        <begin position="22"/>
        <end position="211"/>
    </location>
</feature>
<keyword evidence="3" id="KW-1185">Reference proteome</keyword>
<organism evidence="2 3">
    <name type="scientific">Arsenicibacter rosenii</name>
    <dbReference type="NCBI Taxonomy" id="1750698"/>
    <lineage>
        <taxon>Bacteria</taxon>
        <taxon>Pseudomonadati</taxon>
        <taxon>Bacteroidota</taxon>
        <taxon>Cytophagia</taxon>
        <taxon>Cytophagales</taxon>
        <taxon>Spirosomataceae</taxon>
        <taxon>Arsenicibacter</taxon>
    </lineage>
</organism>
<name>A0A1S2VB10_9BACT</name>
<dbReference type="Proteomes" id="UP000181790">
    <property type="component" value="Unassembled WGS sequence"/>
</dbReference>